<dbReference type="Pfam" id="PF13438">
    <property type="entry name" value="DUF4113"/>
    <property type="match status" value="1"/>
</dbReference>
<dbReference type="InterPro" id="IPR025188">
    <property type="entry name" value="DUF4113"/>
</dbReference>
<dbReference type="GO" id="GO:0003887">
    <property type="term" value="F:DNA-directed DNA polymerase activity"/>
    <property type="evidence" value="ECO:0007669"/>
    <property type="project" value="TreeGrafter"/>
</dbReference>
<dbReference type="AlphaFoldDB" id="A0A2M9YI69"/>
<evidence type="ECO:0000313" key="7">
    <source>
        <dbReference type="EMBL" id="PJZ51241.1"/>
    </source>
</evidence>
<organism evidence="7 10">
    <name type="scientific">Leptospira adleri</name>
    <dbReference type="NCBI Taxonomy" id="2023186"/>
    <lineage>
        <taxon>Bacteria</taxon>
        <taxon>Pseudomonadati</taxon>
        <taxon>Spirochaetota</taxon>
        <taxon>Spirochaetia</taxon>
        <taxon>Leptospirales</taxon>
        <taxon>Leptospiraceae</taxon>
        <taxon>Leptospira</taxon>
    </lineage>
</organism>
<keyword evidence="3" id="KW-0741">SOS mutagenesis</keyword>
<evidence type="ECO:0000256" key="2">
    <source>
        <dbReference type="ARBA" id="ARBA00022763"/>
    </source>
</evidence>
<keyword evidence="4" id="KW-0234">DNA repair</keyword>
<reference evidence="9 10" key="1">
    <citation type="submission" date="2017-07" db="EMBL/GenBank/DDBJ databases">
        <title>Leptospira spp. isolated from tropical soils.</title>
        <authorList>
            <person name="Thibeaux R."/>
            <person name="Iraola G."/>
            <person name="Ferres I."/>
            <person name="Bierque E."/>
            <person name="Girault D."/>
            <person name="Soupe-Gilbert M.-E."/>
            <person name="Picardeau M."/>
            <person name="Goarant C."/>
        </authorList>
    </citation>
    <scope>NUCLEOTIDE SEQUENCE [LARGE SCALE GENOMIC DNA]</scope>
    <source>
        <strain evidence="7 10">FH2-B-C1</strain>
        <strain evidence="8 9">FH2-B-D1</strain>
    </source>
</reference>
<protein>
    <submittedName>
        <fullName evidence="7">UMUC domain-containing protein DNA-repair protein</fullName>
    </submittedName>
</protein>
<dbReference type="SUPFAM" id="SSF56672">
    <property type="entry name" value="DNA/RNA polymerases"/>
    <property type="match status" value="1"/>
</dbReference>
<dbReference type="EMBL" id="NPDU01000101">
    <property type="protein sequence ID" value="PJZ59736.1"/>
    <property type="molecule type" value="Genomic_DNA"/>
</dbReference>
<keyword evidence="2" id="KW-0227">DNA damage</keyword>
<dbReference type="GO" id="GO:0003684">
    <property type="term" value="F:damaged DNA binding"/>
    <property type="evidence" value="ECO:0007669"/>
    <property type="project" value="InterPro"/>
</dbReference>
<gene>
    <name evidence="8" type="ORF">CH376_22165</name>
    <name evidence="7" type="ORF">CH380_21105</name>
</gene>
<keyword evidence="9" id="KW-1185">Reference proteome</keyword>
<dbReference type="GO" id="GO:0006281">
    <property type="term" value="P:DNA repair"/>
    <property type="evidence" value="ECO:0007669"/>
    <property type="project" value="UniProtKB-KW"/>
</dbReference>
<dbReference type="CDD" id="cd01700">
    <property type="entry name" value="PolY_Pol_V_umuC"/>
    <property type="match status" value="1"/>
</dbReference>
<dbReference type="Gene3D" id="3.40.1170.60">
    <property type="match status" value="1"/>
</dbReference>
<dbReference type="Proteomes" id="UP000232149">
    <property type="component" value="Unassembled WGS sequence"/>
</dbReference>
<dbReference type="InterPro" id="IPR050116">
    <property type="entry name" value="DNA_polymerase-Y"/>
</dbReference>
<dbReference type="InterPro" id="IPR017961">
    <property type="entry name" value="DNA_pol_Y-fam_little_finger"/>
</dbReference>
<evidence type="ECO:0000256" key="4">
    <source>
        <dbReference type="ARBA" id="ARBA00023204"/>
    </source>
</evidence>
<feature type="domain" description="UmuC" evidence="6">
    <location>
        <begin position="31"/>
        <end position="215"/>
    </location>
</feature>
<sequence length="447" mass="50957">MGSTSRLIRADPLKFGELFALLSTSSKKRLFALVDVNNFYVSCERVFHPKLEKVPVVVLSNNDGCAVSRSDDAKALGITMGMPIFKAHDLVKSGKLFVLSSNYTLYGNMSHRFQAVLKSRCPEVEQYSIDECFLELTGFIKEENSVEFGHKIKETIQRYLGLPVCVGIGETKTLSKVANKIAKSNLESKGVFRIEPEKRESILSKIRPSDVWGIGPAYASFLEDCNIKTALELSKLPDDWIRKQMTIVGLRLVYELRGTVCYGMEHSPPPKKEIVVGRAYGDYVSDLQSVIEATTTYLSRAVEKLWKENRYAQALSVFIRTDPFQKEDKQYEETIYMKIPFATRDLFELQAYCIAGVKTIFKEGYRYKKSGVMLSELTSENKRQQDLFYRGNSDRATEVVMEINSKFYSGKVRTAITGFGSRNWRMRRDFQSKSPLHNWNEIPVVKV</sequence>
<evidence type="ECO:0000313" key="8">
    <source>
        <dbReference type="EMBL" id="PJZ59736.1"/>
    </source>
</evidence>
<dbReference type="Proteomes" id="UP000232188">
    <property type="component" value="Unassembled WGS sequence"/>
</dbReference>
<evidence type="ECO:0000313" key="9">
    <source>
        <dbReference type="Proteomes" id="UP000232149"/>
    </source>
</evidence>
<name>A0A2M9YI69_9LEPT</name>
<evidence type="ECO:0000256" key="1">
    <source>
        <dbReference type="ARBA" id="ARBA00010945"/>
    </source>
</evidence>
<dbReference type="Pfam" id="PF00817">
    <property type="entry name" value="IMS"/>
    <property type="match status" value="1"/>
</dbReference>
<comment type="caution">
    <text evidence="7">The sequence shown here is derived from an EMBL/GenBank/DDBJ whole genome shotgun (WGS) entry which is preliminary data.</text>
</comment>
<comment type="similarity">
    <text evidence="1">Belongs to the DNA polymerase type-Y family.</text>
</comment>
<dbReference type="GO" id="GO:0042276">
    <property type="term" value="P:error-prone translesion synthesis"/>
    <property type="evidence" value="ECO:0007669"/>
    <property type="project" value="TreeGrafter"/>
</dbReference>
<dbReference type="Pfam" id="PF11799">
    <property type="entry name" value="IMS_C"/>
    <property type="match status" value="1"/>
</dbReference>
<dbReference type="EMBL" id="NPDV01000032">
    <property type="protein sequence ID" value="PJZ51241.1"/>
    <property type="molecule type" value="Genomic_DNA"/>
</dbReference>
<dbReference type="GO" id="GO:0005829">
    <property type="term" value="C:cytosol"/>
    <property type="evidence" value="ECO:0007669"/>
    <property type="project" value="TreeGrafter"/>
</dbReference>
<evidence type="ECO:0000259" key="6">
    <source>
        <dbReference type="PROSITE" id="PS50173"/>
    </source>
</evidence>
<dbReference type="PANTHER" id="PTHR11076">
    <property type="entry name" value="DNA REPAIR POLYMERASE UMUC / TRANSFERASE FAMILY MEMBER"/>
    <property type="match status" value="1"/>
</dbReference>
<dbReference type="InterPro" id="IPR001126">
    <property type="entry name" value="UmuC"/>
</dbReference>
<evidence type="ECO:0000256" key="3">
    <source>
        <dbReference type="ARBA" id="ARBA00023199"/>
    </source>
</evidence>
<dbReference type="Gene3D" id="3.30.70.270">
    <property type="match status" value="1"/>
</dbReference>
<evidence type="ECO:0000256" key="5">
    <source>
        <dbReference type="ARBA" id="ARBA00023236"/>
    </source>
</evidence>
<dbReference type="GO" id="GO:0009432">
    <property type="term" value="P:SOS response"/>
    <property type="evidence" value="ECO:0007669"/>
    <property type="project" value="UniProtKB-KW"/>
</dbReference>
<dbReference type="InterPro" id="IPR043502">
    <property type="entry name" value="DNA/RNA_pol_sf"/>
</dbReference>
<accession>A0A2M9YI69</accession>
<keyword evidence="5" id="KW-0742">SOS response</keyword>
<proteinExistence type="inferred from homology"/>
<dbReference type="PANTHER" id="PTHR11076:SF34">
    <property type="entry name" value="PROTEIN UMUC"/>
    <property type="match status" value="1"/>
</dbReference>
<dbReference type="InterPro" id="IPR043128">
    <property type="entry name" value="Rev_trsase/Diguanyl_cyclase"/>
</dbReference>
<evidence type="ECO:0000313" key="10">
    <source>
        <dbReference type="Proteomes" id="UP000232188"/>
    </source>
</evidence>
<dbReference type="PROSITE" id="PS50173">
    <property type="entry name" value="UMUC"/>
    <property type="match status" value="1"/>
</dbReference>